<sequence length="287" mass="33697">MYNALFFFDFLFNRIVPNLYISNAGLGTEAEKVEKLSPLLLFSYSIPVSFLIYTNKIITASLGKIPYRKYFWEKVQSKRNPRQKEMTVCNYNTKTDMYTIKEKSVCINTDLYIERYHNPQKFIQFCKECKMYNSCWSCPPFDFETKAYLLKYTSIWIIGTQIFPSQFERSFATKEELILYEQNLLTKVRGQLDPLLLTLENKYPESRACFAGTCHFCTPSKCKRNKNLPCIYPQKIRPSLEALGFDIEHTTSDLLGIELLWSKNNILPEYYTLVSAFLTNNKIKKLI</sequence>
<dbReference type="AlphaFoldDB" id="A0A7G1HW35"/>
<evidence type="ECO:0008006" key="3">
    <source>
        <dbReference type="Google" id="ProtNLM"/>
    </source>
</evidence>
<proteinExistence type="predicted"/>
<dbReference type="InterPro" id="IPR019271">
    <property type="entry name" value="DUF2284_metal-binding"/>
</dbReference>
<dbReference type="Pfam" id="PF10050">
    <property type="entry name" value="DUF2284"/>
    <property type="match status" value="1"/>
</dbReference>
<dbReference type="Proteomes" id="UP000594042">
    <property type="component" value="Chromosome"/>
</dbReference>
<organism evidence="1 2">
    <name type="scientific">Coprobacter secundus subsp. similis</name>
    <dbReference type="NCBI Taxonomy" id="2751153"/>
    <lineage>
        <taxon>Bacteria</taxon>
        <taxon>Pseudomonadati</taxon>
        <taxon>Bacteroidota</taxon>
        <taxon>Bacteroidia</taxon>
        <taxon>Bacteroidales</taxon>
        <taxon>Barnesiellaceae</taxon>
        <taxon>Coprobacter</taxon>
    </lineage>
</organism>
<name>A0A7G1HW35_9BACT</name>
<dbReference type="KEGG" id="copr:Cop2CBH44_21330"/>
<keyword evidence="2" id="KW-1185">Reference proteome</keyword>
<reference evidence="2" key="1">
    <citation type="submission" date="2020-07" db="EMBL/GenBank/DDBJ databases">
        <title>Complete genome sequencing of Coprobacter sp. strain 2CBH44.</title>
        <authorList>
            <person name="Sakamoto M."/>
            <person name="Murakami T."/>
            <person name="Mori H."/>
        </authorList>
    </citation>
    <scope>NUCLEOTIDE SEQUENCE [LARGE SCALE GENOMIC DNA]</scope>
    <source>
        <strain evidence="2">2CBH44</strain>
    </source>
</reference>
<dbReference type="EMBL" id="AP023322">
    <property type="protein sequence ID" value="BCI63780.1"/>
    <property type="molecule type" value="Genomic_DNA"/>
</dbReference>
<gene>
    <name evidence="1" type="ORF">Cop2CBH44_21330</name>
</gene>
<evidence type="ECO:0000313" key="2">
    <source>
        <dbReference type="Proteomes" id="UP000594042"/>
    </source>
</evidence>
<accession>A0A7G1HW35</accession>
<protein>
    <recommendedName>
        <fullName evidence="3">DUF2284 domain-containing protein</fullName>
    </recommendedName>
</protein>
<evidence type="ECO:0000313" key="1">
    <source>
        <dbReference type="EMBL" id="BCI63780.1"/>
    </source>
</evidence>